<dbReference type="Gene3D" id="3.40.50.1820">
    <property type="entry name" value="alpha/beta hydrolase"/>
    <property type="match status" value="1"/>
</dbReference>
<dbReference type="InterPro" id="IPR016292">
    <property type="entry name" value="Epoxide_hydrolase"/>
</dbReference>
<keyword evidence="2" id="KW-0058">Aromatic hydrocarbons catabolism</keyword>
<evidence type="ECO:0000256" key="3">
    <source>
        <dbReference type="ARBA" id="ARBA00022801"/>
    </source>
</evidence>
<dbReference type="Pfam" id="PF06441">
    <property type="entry name" value="EHN"/>
    <property type="match status" value="1"/>
</dbReference>
<organism evidence="5 6">
    <name type="scientific">Mucilaginibacter aquariorum</name>
    <dbReference type="NCBI Taxonomy" id="2967225"/>
    <lineage>
        <taxon>Bacteria</taxon>
        <taxon>Pseudomonadati</taxon>
        <taxon>Bacteroidota</taxon>
        <taxon>Sphingobacteriia</taxon>
        <taxon>Sphingobacteriales</taxon>
        <taxon>Sphingobacteriaceae</taxon>
        <taxon>Mucilaginibacter</taxon>
    </lineage>
</organism>
<proteinExistence type="inferred from homology"/>
<comment type="caution">
    <text evidence="5">The sequence shown here is derived from an EMBL/GenBank/DDBJ whole genome shotgun (WGS) entry which is preliminary data.</text>
</comment>
<name>A0ABT1T8V0_9SPHI</name>
<sequence length="376" mass="42133">MEISPFKVAIPKQQIIDLNNRLLNTRWPDEIDGAGWAYGTNLSYLKNLCTYWTNDYSWRKTESEINSYDNFIAGVDGYQIHFIHVKGKGSKSVPLIITHGWPGSFLEMMKMIPYLTEGTGLTFDLVIPSVIGFGFSSKPTSSGCNSAVIADLWHKLMLGLGYTKYGAQGGDIGAGISSWLSLKHPNNVIGLHLNFIPGSYQPYMKPGDSLTVEENIYKQQIADWYAKEGAYGSIQSTKPQTLAYGLNDSPAGLCGWIIEKFQSWTDSGGNLESVISYDELLANVSLYWFTQSLPSSIRLYKESRKKPLKFGRDNRINTPVAFTRFPKELPTPPRSFVEKSFNITQWTEMPKGGHFAAIEQPQLFAANIKGFFEQIV</sequence>
<accession>A0ABT1T8V0</accession>
<keyword evidence="3 5" id="KW-0378">Hydrolase</keyword>
<dbReference type="InterPro" id="IPR010497">
    <property type="entry name" value="Epoxide_hydro_N"/>
</dbReference>
<keyword evidence="6" id="KW-1185">Reference proteome</keyword>
<dbReference type="GO" id="GO:0016787">
    <property type="term" value="F:hydrolase activity"/>
    <property type="evidence" value="ECO:0007669"/>
    <property type="project" value="UniProtKB-KW"/>
</dbReference>
<dbReference type="EMBL" id="JANHOH010000010">
    <property type="protein sequence ID" value="MCQ6960979.1"/>
    <property type="molecule type" value="Genomic_DNA"/>
</dbReference>
<evidence type="ECO:0000313" key="6">
    <source>
        <dbReference type="Proteomes" id="UP001204376"/>
    </source>
</evidence>
<dbReference type="PANTHER" id="PTHR21661">
    <property type="entry name" value="EPOXIDE HYDROLASE 1-RELATED"/>
    <property type="match status" value="1"/>
</dbReference>
<reference evidence="5 6" key="1">
    <citation type="submission" date="2022-07" db="EMBL/GenBank/DDBJ databases">
        <title>Mucilaginibacter sp. JC4.</title>
        <authorList>
            <person name="Le V."/>
            <person name="Ko S.-R."/>
            <person name="Ahn C.-Y."/>
            <person name="Oh H.-M."/>
        </authorList>
    </citation>
    <scope>NUCLEOTIDE SEQUENCE [LARGE SCALE GENOMIC DNA]</scope>
    <source>
        <strain evidence="5 6">JC4</strain>
    </source>
</reference>
<dbReference type="InterPro" id="IPR029058">
    <property type="entry name" value="AB_hydrolase_fold"/>
</dbReference>
<protein>
    <submittedName>
        <fullName evidence="5">Epoxide hydrolase</fullName>
    </submittedName>
</protein>
<dbReference type="PANTHER" id="PTHR21661:SF35">
    <property type="entry name" value="EPOXIDE HYDROLASE"/>
    <property type="match status" value="1"/>
</dbReference>
<evidence type="ECO:0000256" key="1">
    <source>
        <dbReference type="ARBA" id="ARBA00010088"/>
    </source>
</evidence>
<evidence type="ECO:0000259" key="4">
    <source>
        <dbReference type="Pfam" id="PF06441"/>
    </source>
</evidence>
<evidence type="ECO:0000256" key="2">
    <source>
        <dbReference type="ARBA" id="ARBA00022797"/>
    </source>
</evidence>
<comment type="similarity">
    <text evidence="1">Belongs to the peptidase S33 family.</text>
</comment>
<dbReference type="Proteomes" id="UP001204376">
    <property type="component" value="Unassembled WGS sequence"/>
</dbReference>
<dbReference type="PRINTS" id="PR00412">
    <property type="entry name" value="EPOXHYDRLASE"/>
</dbReference>
<dbReference type="PIRSF" id="PIRSF001112">
    <property type="entry name" value="Epoxide_hydrolase"/>
    <property type="match status" value="1"/>
</dbReference>
<feature type="domain" description="Epoxide hydrolase N-terminal" evidence="4">
    <location>
        <begin position="3"/>
        <end position="108"/>
    </location>
</feature>
<gene>
    <name evidence="5" type="ORF">NPE20_23590</name>
</gene>
<dbReference type="RefSeq" id="WP_256541146.1">
    <property type="nucleotide sequence ID" value="NZ_JANHOH010000010.1"/>
</dbReference>
<dbReference type="InterPro" id="IPR000639">
    <property type="entry name" value="Epox_hydrolase-like"/>
</dbReference>
<dbReference type="SUPFAM" id="SSF53474">
    <property type="entry name" value="alpha/beta-Hydrolases"/>
    <property type="match status" value="1"/>
</dbReference>
<evidence type="ECO:0000313" key="5">
    <source>
        <dbReference type="EMBL" id="MCQ6960979.1"/>
    </source>
</evidence>